<dbReference type="InterPro" id="IPR050655">
    <property type="entry name" value="Plant_B3_domain"/>
</dbReference>
<accession>A0AAW2C7G8</accession>
<evidence type="ECO:0000256" key="3">
    <source>
        <dbReference type="ARBA" id="ARBA00023125"/>
    </source>
</evidence>
<dbReference type="GO" id="GO:0003677">
    <property type="term" value="F:DNA binding"/>
    <property type="evidence" value="ECO:0007669"/>
    <property type="project" value="UniProtKB-KW"/>
</dbReference>
<dbReference type="GO" id="GO:0005634">
    <property type="term" value="C:nucleus"/>
    <property type="evidence" value="ECO:0007669"/>
    <property type="project" value="UniProtKB-SubCell"/>
</dbReference>
<dbReference type="AlphaFoldDB" id="A0AAW2C7G8"/>
<evidence type="ECO:0000313" key="7">
    <source>
        <dbReference type="EMBL" id="KAK9993953.1"/>
    </source>
</evidence>
<dbReference type="CDD" id="cd10017">
    <property type="entry name" value="B3_DNA"/>
    <property type="match status" value="2"/>
</dbReference>
<dbReference type="EMBL" id="JAZDWU010000008">
    <property type="protein sequence ID" value="KAK9993953.1"/>
    <property type="molecule type" value="Genomic_DNA"/>
</dbReference>
<feature type="domain" description="TF-B3" evidence="6">
    <location>
        <begin position="195"/>
        <end position="292"/>
    </location>
</feature>
<reference evidence="7 8" key="1">
    <citation type="submission" date="2024-01" db="EMBL/GenBank/DDBJ databases">
        <title>A telomere-to-telomere, gap-free genome of sweet tea (Lithocarpus litseifolius).</title>
        <authorList>
            <person name="Zhou J."/>
        </authorList>
    </citation>
    <scope>NUCLEOTIDE SEQUENCE [LARGE SCALE GENOMIC DNA]</scope>
    <source>
        <strain evidence="7">Zhou-2022a</strain>
        <tissue evidence="7">Leaf</tissue>
    </source>
</reference>
<dbReference type="InterPro" id="IPR003340">
    <property type="entry name" value="B3_DNA-bd"/>
</dbReference>
<gene>
    <name evidence="7" type="ORF">SO802_023656</name>
</gene>
<keyword evidence="2" id="KW-0805">Transcription regulation</keyword>
<evidence type="ECO:0000313" key="8">
    <source>
        <dbReference type="Proteomes" id="UP001459277"/>
    </source>
</evidence>
<feature type="domain" description="TF-B3" evidence="6">
    <location>
        <begin position="11"/>
        <end position="104"/>
    </location>
</feature>
<dbReference type="Pfam" id="PF02362">
    <property type="entry name" value="B3"/>
    <property type="match status" value="2"/>
</dbReference>
<dbReference type="PANTHER" id="PTHR31920">
    <property type="entry name" value="B3 DOMAIN-CONTAINING"/>
    <property type="match status" value="1"/>
</dbReference>
<dbReference type="SMART" id="SM01019">
    <property type="entry name" value="B3"/>
    <property type="match status" value="2"/>
</dbReference>
<evidence type="ECO:0000259" key="6">
    <source>
        <dbReference type="PROSITE" id="PS50863"/>
    </source>
</evidence>
<sequence>MAAGRGSKPYRFFKIILPSTMHDMKLKIPEKFVREFGNELSTAVKLIITSGRVWQVGLEKANKNIWFCDGWKDFVKYHSICYGYLLVFKYQGNSNFNVLIFDKTATEIQYPLSVNCKLEDQADIMDLEDANISIHYKNDNEMSNSEELATKHVEVKEKFVKKIFSGRSSKGKFKMSRGRERAIKAAKIFKPKNPSFIGIIKHYNMSSRYMYVPAGFAFKYLHQHDQIAKLENSDGRQWTVNCYYKPSSSAMNMGRGWIEFARHNDLAEGDVCVFELIKRKPVVLNVSMFRVVDYDIPAK</sequence>
<keyword evidence="4" id="KW-0804">Transcription</keyword>
<proteinExistence type="predicted"/>
<dbReference type="InterPro" id="IPR015300">
    <property type="entry name" value="DNA-bd_pseudobarrel_sf"/>
</dbReference>
<evidence type="ECO:0000256" key="5">
    <source>
        <dbReference type="ARBA" id="ARBA00023242"/>
    </source>
</evidence>
<dbReference type="Proteomes" id="UP001459277">
    <property type="component" value="Unassembled WGS sequence"/>
</dbReference>
<dbReference type="SUPFAM" id="SSF101936">
    <property type="entry name" value="DNA-binding pseudobarrel domain"/>
    <property type="match status" value="2"/>
</dbReference>
<dbReference type="PROSITE" id="PS50863">
    <property type="entry name" value="B3"/>
    <property type="match status" value="2"/>
</dbReference>
<comment type="subcellular location">
    <subcellularLocation>
        <location evidence="1">Nucleus</location>
    </subcellularLocation>
</comment>
<protein>
    <recommendedName>
        <fullName evidence="6">TF-B3 domain-containing protein</fullName>
    </recommendedName>
</protein>
<evidence type="ECO:0000256" key="2">
    <source>
        <dbReference type="ARBA" id="ARBA00023015"/>
    </source>
</evidence>
<organism evidence="7 8">
    <name type="scientific">Lithocarpus litseifolius</name>
    <dbReference type="NCBI Taxonomy" id="425828"/>
    <lineage>
        <taxon>Eukaryota</taxon>
        <taxon>Viridiplantae</taxon>
        <taxon>Streptophyta</taxon>
        <taxon>Embryophyta</taxon>
        <taxon>Tracheophyta</taxon>
        <taxon>Spermatophyta</taxon>
        <taxon>Magnoliopsida</taxon>
        <taxon>eudicotyledons</taxon>
        <taxon>Gunneridae</taxon>
        <taxon>Pentapetalae</taxon>
        <taxon>rosids</taxon>
        <taxon>fabids</taxon>
        <taxon>Fagales</taxon>
        <taxon>Fagaceae</taxon>
        <taxon>Lithocarpus</taxon>
    </lineage>
</organism>
<evidence type="ECO:0000256" key="1">
    <source>
        <dbReference type="ARBA" id="ARBA00004123"/>
    </source>
</evidence>
<evidence type="ECO:0000256" key="4">
    <source>
        <dbReference type="ARBA" id="ARBA00023163"/>
    </source>
</evidence>
<keyword evidence="5" id="KW-0539">Nucleus</keyword>
<dbReference type="PANTHER" id="PTHR31920:SF147">
    <property type="entry name" value="TF-B3 DOMAIN-CONTAINING PROTEIN"/>
    <property type="match status" value="1"/>
</dbReference>
<comment type="caution">
    <text evidence="7">The sequence shown here is derived from an EMBL/GenBank/DDBJ whole genome shotgun (WGS) entry which is preliminary data.</text>
</comment>
<name>A0AAW2C7G8_9ROSI</name>
<dbReference type="Gene3D" id="2.40.330.10">
    <property type="entry name" value="DNA-binding pseudobarrel domain"/>
    <property type="match status" value="2"/>
</dbReference>
<keyword evidence="8" id="KW-1185">Reference proteome</keyword>
<keyword evidence="3" id="KW-0238">DNA-binding</keyword>